<dbReference type="SUPFAM" id="SSF47413">
    <property type="entry name" value="lambda repressor-like DNA-binding domains"/>
    <property type="match status" value="1"/>
</dbReference>
<dbReference type="Proteomes" id="UP000809829">
    <property type="component" value="Unassembled WGS sequence"/>
</dbReference>
<evidence type="ECO:0000256" key="1">
    <source>
        <dbReference type="ARBA" id="ARBA00023015"/>
    </source>
</evidence>
<dbReference type="GO" id="GO:0003677">
    <property type="term" value="F:DNA binding"/>
    <property type="evidence" value="ECO:0007669"/>
    <property type="project" value="UniProtKB-KW"/>
</dbReference>
<dbReference type="Pfam" id="PF00356">
    <property type="entry name" value="LacI"/>
    <property type="match status" value="1"/>
</dbReference>
<accession>A0ABS2QRY0</accession>
<dbReference type="SMART" id="SM00354">
    <property type="entry name" value="HTH_LACI"/>
    <property type="match status" value="1"/>
</dbReference>
<keyword evidence="1" id="KW-0805">Transcription regulation</keyword>
<evidence type="ECO:0000256" key="3">
    <source>
        <dbReference type="ARBA" id="ARBA00023163"/>
    </source>
</evidence>
<dbReference type="InterPro" id="IPR010982">
    <property type="entry name" value="Lambda_DNA-bd_dom_sf"/>
</dbReference>
<dbReference type="Pfam" id="PF00532">
    <property type="entry name" value="Peripla_BP_1"/>
    <property type="match status" value="1"/>
</dbReference>
<dbReference type="PANTHER" id="PTHR30146:SF136">
    <property type="entry name" value="NTD BIOSYNTHESIS OPERON REGULATOR NTDR"/>
    <property type="match status" value="1"/>
</dbReference>
<comment type="caution">
    <text evidence="5">The sequence shown here is derived from an EMBL/GenBank/DDBJ whole genome shotgun (WGS) entry which is preliminary data.</text>
</comment>
<protein>
    <submittedName>
        <fullName evidence="5">DNA-binding LacI/PurR family transcriptional regulator</fullName>
    </submittedName>
</protein>
<keyword evidence="2 5" id="KW-0238">DNA-binding</keyword>
<dbReference type="EMBL" id="JAFBFC010000001">
    <property type="protein sequence ID" value="MBM7702220.1"/>
    <property type="molecule type" value="Genomic_DNA"/>
</dbReference>
<dbReference type="SUPFAM" id="SSF53822">
    <property type="entry name" value="Periplasmic binding protein-like I"/>
    <property type="match status" value="1"/>
</dbReference>
<evidence type="ECO:0000313" key="6">
    <source>
        <dbReference type="Proteomes" id="UP000809829"/>
    </source>
</evidence>
<dbReference type="InterPro" id="IPR000843">
    <property type="entry name" value="HTH_LacI"/>
</dbReference>
<name>A0ABS2QRY0_9BACI</name>
<keyword evidence="3" id="KW-0804">Transcription</keyword>
<proteinExistence type="predicted"/>
<sequence length="329" mass="37646">MPNIDEIAKICKVSKTTVSRVLNNHPYVSEEKRKKILDVIKELDYSPNSLARHLRTNKTRTIAISIPSIDHPFFSQLTKGISNQAFDQGYKVLIYQTFYKKEIELETINLLKNKEIDGVILCSLENEWSTLEPYLAYGPILLCNEYHESAPIPIICYDEFKATYIAVKHLIQRGHTNIGFCFDTFYSQAQAERMKGFSLALKEENLLVHTEWIFDRAFDIKDGFNIFKKLDGMAEKPTAIFTGSDQVAAGIIKEAISRNYHVPKDLAVIGFDNQLICQVTTPTITSIGIPIFELGRKSVQKILENIQHDENIEREVIQLPFELIIREST</sequence>
<reference evidence="5 6" key="1">
    <citation type="submission" date="2021-01" db="EMBL/GenBank/DDBJ databases">
        <title>Genomic Encyclopedia of Type Strains, Phase IV (KMG-IV): sequencing the most valuable type-strain genomes for metagenomic binning, comparative biology and taxonomic classification.</title>
        <authorList>
            <person name="Goeker M."/>
        </authorList>
    </citation>
    <scope>NUCLEOTIDE SEQUENCE [LARGE SCALE GENOMIC DNA]</scope>
    <source>
        <strain evidence="5 6">DSM 104297</strain>
    </source>
</reference>
<dbReference type="RefSeq" id="WP_205184680.1">
    <property type="nucleotide sequence ID" value="NZ_JAFBFC010000001.1"/>
</dbReference>
<keyword evidence="6" id="KW-1185">Reference proteome</keyword>
<feature type="domain" description="HTH lacI-type" evidence="4">
    <location>
        <begin position="2"/>
        <end position="56"/>
    </location>
</feature>
<dbReference type="InterPro" id="IPR028082">
    <property type="entry name" value="Peripla_BP_I"/>
</dbReference>
<dbReference type="InterPro" id="IPR001761">
    <property type="entry name" value="Peripla_BP/Lac1_sug-bd_dom"/>
</dbReference>
<dbReference type="PROSITE" id="PS50932">
    <property type="entry name" value="HTH_LACI_2"/>
    <property type="match status" value="1"/>
</dbReference>
<dbReference type="Gene3D" id="1.10.260.40">
    <property type="entry name" value="lambda repressor-like DNA-binding domains"/>
    <property type="match status" value="1"/>
</dbReference>
<dbReference type="CDD" id="cd01392">
    <property type="entry name" value="HTH_LacI"/>
    <property type="match status" value="1"/>
</dbReference>
<evidence type="ECO:0000313" key="5">
    <source>
        <dbReference type="EMBL" id="MBM7702220.1"/>
    </source>
</evidence>
<organism evidence="5 6">
    <name type="scientific">Priestia iocasae</name>
    <dbReference type="NCBI Taxonomy" id="2291674"/>
    <lineage>
        <taxon>Bacteria</taxon>
        <taxon>Bacillati</taxon>
        <taxon>Bacillota</taxon>
        <taxon>Bacilli</taxon>
        <taxon>Bacillales</taxon>
        <taxon>Bacillaceae</taxon>
        <taxon>Priestia</taxon>
    </lineage>
</organism>
<dbReference type="PANTHER" id="PTHR30146">
    <property type="entry name" value="LACI-RELATED TRANSCRIPTIONAL REPRESSOR"/>
    <property type="match status" value="1"/>
</dbReference>
<gene>
    <name evidence="5" type="ORF">JOC83_001046</name>
</gene>
<dbReference type="CDD" id="cd06286">
    <property type="entry name" value="PBP1_CcpB-like"/>
    <property type="match status" value="1"/>
</dbReference>
<evidence type="ECO:0000256" key="2">
    <source>
        <dbReference type="ARBA" id="ARBA00023125"/>
    </source>
</evidence>
<evidence type="ECO:0000259" key="4">
    <source>
        <dbReference type="PROSITE" id="PS50932"/>
    </source>
</evidence>
<dbReference type="Gene3D" id="3.40.50.2300">
    <property type="match status" value="2"/>
</dbReference>